<dbReference type="PROSITE" id="PS51186">
    <property type="entry name" value="GNAT"/>
    <property type="match status" value="1"/>
</dbReference>
<accession>A0A4Z1BZA6</accession>
<dbReference type="Gene3D" id="3.40.630.30">
    <property type="match status" value="1"/>
</dbReference>
<dbReference type="Proteomes" id="UP000297998">
    <property type="component" value="Unassembled WGS sequence"/>
</dbReference>
<dbReference type="OrthoDB" id="9792929at2"/>
<organism evidence="3 4">
    <name type="scientific">Empedobacter tilapiae</name>
    <dbReference type="NCBI Taxonomy" id="2491114"/>
    <lineage>
        <taxon>Bacteria</taxon>
        <taxon>Pseudomonadati</taxon>
        <taxon>Bacteroidota</taxon>
        <taxon>Flavobacteriia</taxon>
        <taxon>Flavobacteriales</taxon>
        <taxon>Weeksellaceae</taxon>
        <taxon>Empedobacter</taxon>
    </lineage>
</organism>
<proteinExistence type="predicted"/>
<name>A0A4Z1BZA6_9FLAO</name>
<feature type="domain" description="N-acetyltransferase" evidence="2">
    <location>
        <begin position="7"/>
        <end position="148"/>
    </location>
</feature>
<sequence>MSNEFKIQIRKITINDFDFVYNSICDLGNEAFDVNLFKEIFVENISNQNYVYLIAEIEDEKVGLISFHVQNLLHHCGLVGEIQEFYISKSYRGKGVGRSLIHKIIDFSKTHNLKSIEVTTNKKRIENVAVYEGLGFKLSHNKFTINLT</sequence>
<dbReference type="PANTHER" id="PTHR13947">
    <property type="entry name" value="GNAT FAMILY N-ACETYLTRANSFERASE"/>
    <property type="match status" value="1"/>
</dbReference>
<dbReference type="InterPro" id="IPR016181">
    <property type="entry name" value="Acyl_CoA_acyltransferase"/>
</dbReference>
<dbReference type="EMBL" id="SRPE01000004">
    <property type="protein sequence ID" value="TGN28005.1"/>
    <property type="molecule type" value="Genomic_DNA"/>
</dbReference>
<dbReference type="InterPro" id="IPR050769">
    <property type="entry name" value="NAT_camello-type"/>
</dbReference>
<dbReference type="RefSeq" id="WP_135835187.1">
    <property type="nucleotide sequence ID" value="NZ_SRPE01000004.1"/>
</dbReference>
<evidence type="ECO:0000313" key="3">
    <source>
        <dbReference type="EMBL" id="TGN28005.1"/>
    </source>
</evidence>
<keyword evidence="1 3" id="KW-0808">Transferase</keyword>
<gene>
    <name evidence="3" type="ORF">E4J94_07275</name>
</gene>
<reference evidence="3 4" key="1">
    <citation type="submission" date="2019-03" db="EMBL/GenBank/DDBJ databases">
        <title>Empedobacter tilapiae sp. nov., isolated from an intestine of Nile tilapia Oreochromis niloticus.</title>
        <authorList>
            <person name="Kim Y.-O."/>
            <person name="Yoon J.-H."/>
        </authorList>
    </citation>
    <scope>NUCLEOTIDE SEQUENCE [LARGE SCALE GENOMIC DNA]</scope>
    <source>
        <strain evidence="3 4">MRS2</strain>
    </source>
</reference>
<protein>
    <submittedName>
        <fullName evidence="3">GNAT family N-acetyltransferase</fullName>
    </submittedName>
</protein>
<dbReference type="SUPFAM" id="SSF55729">
    <property type="entry name" value="Acyl-CoA N-acyltransferases (Nat)"/>
    <property type="match status" value="1"/>
</dbReference>
<dbReference type="GO" id="GO:0008080">
    <property type="term" value="F:N-acetyltransferase activity"/>
    <property type="evidence" value="ECO:0007669"/>
    <property type="project" value="InterPro"/>
</dbReference>
<evidence type="ECO:0000259" key="2">
    <source>
        <dbReference type="PROSITE" id="PS51186"/>
    </source>
</evidence>
<dbReference type="InterPro" id="IPR000182">
    <property type="entry name" value="GNAT_dom"/>
</dbReference>
<dbReference type="CDD" id="cd04301">
    <property type="entry name" value="NAT_SF"/>
    <property type="match status" value="1"/>
</dbReference>
<keyword evidence="4" id="KW-1185">Reference proteome</keyword>
<comment type="caution">
    <text evidence="3">The sequence shown here is derived from an EMBL/GenBank/DDBJ whole genome shotgun (WGS) entry which is preliminary data.</text>
</comment>
<dbReference type="AlphaFoldDB" id="A0A4Z1BZA6"/>
<evidence type="ECO:0000256" key="1">
    <source>
        <dbReference type="ARBA" id="ARBA00022679"/>
    </source>
</evidence>
<dbReference type="PANTHER" id="PTHR13947:SF37">
    <property type="entry name" value="LD18367P"/>
    <property type="match status" value="1"/>
</dbReference>
<evidence type="ECO:0000313" key="4">
    <source>
        <dbReference type="Proteomes" id="UP000297998"/>
    </source>
</evidence>
<dbReference type="Pfam" id="PF00583">
    <property type="entry name" value="Acetyltransf_1"/>
    <property type="match status" value="1"/>
</dbReference>